<dbReference type="GeneID" id="65115116"/>
<dbReference type="KEGG" id="vg:65115116"/>
<reference evidence="3" key="1">
    <citation type="submission" date="2018-07" db="EMBL/GenBank/DDBJ databases">
        <authorList>
            <person name="Quirk P.G."/>
            <person name="Krulwich T.A."/>
        </authorList>
    </citation>
    <scope>NUCLEOTIDE SEQUENCE [LARGE SCALE GENOMIC DNA]</scope>
</reference>
<accession>A0A345M6H6</accession>
<name>A0A345M6H6_9CAUD</name>
<dbReference type="EMBL" id="MH576960">
    <property type="protein sequence ID" value="AXH66097.1"/>
    <property type="molecule type" value="Genomic_DNA"/>
</dbReference>
<feature type="transmembrane region" description="Helical" evidence="1">
    <location>
        <begin position="119"/>
        <end position="142"/>
    </location>
</feature>
<keyword evidence="1" id="KW-0812">Transmembrane</keyword>
<keyword evidence="3" id="KW-1185">Reference proteome</keyword>
<sequence>MLDRLKSLLPRKGNWTPLIPIHIRAVILALWAIEPITRGLDYITGDKPGVTQSLSAVEGAFPLQVWGAFCLTGGVLILTGFAGRWRRVAITGLHIAGATYCALAIGLTDTAIGRGGDGFRTPVMFFVFALTFWSAAIGYAVIRRDRLVVIEDDDPDAKALDGSPTPDHG</sequence>
<dbReference type="Proteomes" id="UP000260273">
    <property type="component" value="Segment"/>
</dbReference>
<feature type="transmembrane region" description="Helical" evidence="1">
    <location>
        <begin position="88"/>
        <end position="107"/>
    </location>
</feature>
<gene>
    <name evidence="2" type="primary">58</name>
    <name evidence="2" type="ORF">SEA_PLEAKLEY_58</name>
</gene>
<proteinExistence type="predicted"/>
<protein>
    <submittedName>
        <fullName evidence="2">Uncharacterized protein</fullName>
    </submittedName>
</protein>
<organism evidence="2 3">
    <name type="scientific">Gordonia phage Pleakley</name>
    <dbReference type="NCBI Taxonomy" id="2283246"/>
    <lineage>
        <taxon>Viruses</taxon>
        <taxon>Duplodnaviria</taxon>
        <taxon>Heunggongvirae</taxon>
        <taxon>Uroviricota</taxon>
        <taxon>Caudoviricetes</taxon>
        <taxon>Zierdtviridae</taxon>
        <taxon>Emilbogenvirinae</taxon>
        <taxon>Pleakleyvirus</taxon>
        <taxon>Pleakleyvirus pleakley</taxon>
    </lineage>
</organism>
<evidence type="ECO:0000313" key="2">
    <source>
        <dbReference type="EMBL" id="AXH66097.1"/>
    </source>
</evidence>
<keyword evidence="1" id="KW-0472">Membrane</keyword>
<evidence type="ECO:0000313" key="3">
    <source>
        <dbReference type="Proteomes" id="UP000260273"/>
    </source>
</evidence>
<dbReference type="RefSeq" id="YP_010097452.1">
    <property type="nucleotide sequence ID" value="NC_055758.1"/>
</dbReference>
<feature type="transmembrane region" description="Helical" evidence="1">
    <location>
        <begin position="60"/>
        <end position="81"/>
    </location>
</feature>
<keyword evidence="1" id="KW-1133">Transmembrane helix</keyword>
<feature type="transmembrane region" description="Helical" evidence="1">
    <location>
        <begin position="21"/>
        <end position="40"/>
    </location>
</feature>
<evidence type="ECO:0000256" key="1">
    <source>
        <dbReference type="SAM" id="Phobius"/>
    </source>
</evidence>